<dbReference type="AlphaFoldDB" id="A0AA40DAF5"/>
<gene>
    <name evidence="2" type="ORF">QBC41DRAFT_325284</name>
</gene>
<organism evidence="2 3">
    <name type="scientific">Cercophora samala</name>
    <dbReference type="NCBI Taxonomy" id="330535"/>
    <lineage>
        <taxon>Eukaryota</taxon>
        <taxon>Fungi</taxon>
        <taxon>Dikarya</taxon>
        <taxon>Ascomycota</taxon>
        <taxon>Pezizomycotina</taxon>
        <taxon>Sordariomycetes</taxon>
        <taxon>Sordariomycetidae</taxon>
        <taxon>Sordariales</taxon>
        <taxon>Lasiosphaeriaceae</taxon>
        <taxon>Cercophora</taxon>
    </lineage>
</organism>
<feature type="compositionally biased region" description="Basic and acidic residues" evidence="1">
    <location>
        <begin position="80"/>
        <end position="94"/>
    </location>
</feature>
<protein>
    <submittedName>
        <fullName evidence="2">Uncharacterized protein</fullName>
    </submittedName>
</protein>
<feature type="region of interest" description="Disordered" evidence="1">
    <location>
        <begin position="1"/>
        <end position="259"/>
    </location>
</feature>
<feature type="compositionally biased region" description="Basic residues" evidence="1">
    <location>
        <begin position="242"/>
        <end position="252"/>
    </location>
</feature>
<name>A0AA40DAF5_9PEZI</name>
<feature type="compositionally biased region" description="Low complexity" evidence="1">
    <location>
        <begin position="217"/>
        <end position="229"/>
    </location>
</feature>
<evidence type="ECO:0000313" key="3">
    <source>
        <dbReference type="Proteomes" id="UP001174997"/>
    </source>
</evidence>
<feature type="compositionally biased region" description="Basic and acidic residues" evidence="1">
    <location>
        <begin position="22"/>
        <end position="48"/>
    </location>
</feature>
<feature type="compositionally biased region" description="Basic residues" evidence="1">
    <location>
        <begin position="154"/>
        <end position="171"/>
    </location>
</feature>
<feature type="compositionally biased region" description="Basic residues" evidence="1">
    <location>
        <begin position="70"/>
        <end position="79"/>
    </location>
</feature>
<sequence length="384" mass="43235">MPSRPSKLPRRISHSTPPSRTYARDHDSHDDDHDSSRGWRRGSADDHHYRPHRRRSVDSEDEAHHEPRDRRSHRSRRRGRSVDSDDDTYHGSKDKRSHGSQRRRRDRSIDSDDSSYRDEARHHRSNRSRRRERSIDSQDKHHHSDHQDHQASKRERHRSVRHPLRGSHRSPSRSSSASSSSSDSGFDRARDPSPKQPGRLRRIARSVSRLGHRRKPSVLSRSSSPSRSPSRSRKGRGDSHFRSRSHPPHSSSKHHEPHSPVDIIYTAARTAFEAGAMAALKLRNDPSPLMGAKGGKIVAAAVGAAVVDTFIDQRHPKRKGGLRHTVMRQATQMAIGNLVMPAVQHADKRHGKGVPVSTSVRGKGAWYGKMKGAGVKGGGGVKVR</sequence>
<feature type="compositionally biased region" description="Basic residues" evidence="1">
    <location>
        <begin position="122"/>
        <end position="132"/>
    </location>
</feature>
<dbReference type="EMBL" id="JAULSY010000084">
    <property type="protein sequence ID" value="KAK0666675.1"/>
    <property type="molecule type" value="Genomic_DNA"/>
</dbReference>
<accession>A0AA40DAF5</accession>
<evidence type="ECO:0000256" key="1">
    <source>
        <dbReference type="SAM" id="MobiDB-lite"/>
    </source>
</evidence>
<feature type="compositionally biased region" description="Low complexity" evidence="1">
    <location>
        <begin position="172"/>
        <end position="184"/>
    </location>
</feature>
<reference evidence="2" key="1">
    <citation type="submission" date="2023-06" db="EMBL/GenBank/DDBJ databases">
        <title>Genome-scale phylogeny and comparative genomics of the fungal order Sordariales.</title>
        <authorList>
            <consortium name="Lawrence Berkeley National Laboratory"/>
            <person name="Hensen N."/>
            <person name="Bonometti L."/>
            <person name="Westerberg I."/>
            <person name="Brannstrom I.O."/>
            <person name="Guillou S."/>
            <person name="Cros-Aarteil S."/>
            <person name="Calhoun S."/>
            <person name="Haridas S."/>
            <person name="Kuo A."/>
            <person name="Mondo S."/>
            <person name="Pangilinan J."/>
            <person name="Riley R."/>
            <person name="Labutti K."/>
            <person name="Andreopoulos B."/>
            <person name="Lipzen A."/>
            <person name="Chen C."/>
            <person name="Yanf M."/>
            <person name="Daum C."/>
            <person name="Ng V."/>
            <person name="Clum A."/>
            <person name="Steindorff A."/>
            <person name="Ohm R."/>
            <person name="Martin F."/>
            <person name="Silar P."/>
            <person name="Natvig D."/>
            <person name="Lalanne C."/>
            <person name="Gautier V."/>
            <person name="Ament-Velasquez S.L."/>
            <person name="Kruys A."/>
            <person name="Hutchinson M.I."/>
            <person name="Powell A.J."/>
            <person name="Barry K."/>
            <person name="Miller A.N."/>
            <person name="Grigoriev I.V."/>
            <person name="Debuchy R."/>
            <person name="Gladieux P."/>
            <person name="Thoren M.H."/>
            <person name="Johannesson H."/>
        </authorList>
    </citation>
    <scope>NUCLEOTIDE SEQUENCE</scope>
    <source>
        <strain evidence="2">CBS 307.81</strain>
    </source>
</reference>
<keyword evidence="3" id="KW-1185">Reference proteome</keyword>
<feature type="compositionally biased region" description="Basic and acidic residues" evidence="1">
    <location>
        <begin position="107"/>
        <end position="121"/>
    </location>
</feature>
<feature type="compositionally biased region" description="Basic residues" evidence="1">
    <location>
        <begin position="95"/>
        <end position="106"/>
    </location>
</feature>
<dbReference type="Proteomes" id="UP001174997">
    <property type="component" value="Unassembled WGS sequence"/>
</dbReference>
<evidence type="ECO:0000313" key="2">
    <source>
        <dbReference type="EMBL" id="KAK0666675.1"/>
    </source>
</evidence>
<comment type="caution">
    <text evidence="2">The sequence shown here is derived from an EMBL/GenBank/DDBJ whole genome shotgun (WGS) entry which is preliminary data.</text>
</comment>
<feature type="compositionally biased region" description="Basic residues" evidence="1">
    <location>
        <begin position="198"/>
        <end position="216"/>
    </location>
</feature>
<proteinExistence type="predicted"/>
<feature type="compositionally biased region" description="Basic and acidic residues" evidence="1">
    <location>
        <begin position="56"/>
        <end position="69"/>
    </location>
</feature>